<sequence length="211" mass="23213">MGAENAREGRTEGAPPRTDPHAGHERLLLFRQAAIVQMDTKLRRPPLKCQQKQTMWLFVRAGHQANRPPCVLDLRGTGPLGGPLPPITPGPGISRSASSERPWVGLGEWGPARDIQLIPATNKGTVIVGLVSQGSHFRVPYEVRPQWPEAAPQGSVTCDGVLTEDMAQLKDDSELGLLIRQLEESCQPAWGRYRRSRKGSRRFADSGTLWS</sequence>
<evidence type="ECO:0000313" key="2">
    <source>
        <dbReference type="EMBL" id="RXM27131.1"/>
    </source>
</evidence>
<reference evidence="2 3" key="1">
    <citation type="submission" date="2019-01" db="EMBL/GenBank/DDBJ databases">
        <title>Draft Genome and Complete Hox-Cluster Characterization of the Sterlet Sturgeon (Acipenser ruthenus).</title>
        <authorList>
            <person name="Wei Q."/>
        </authorList>
    </citation>
    <scope>NUCLEOTIDE SEQUENCE [LARGE SCALE GENOMIC DNA]</scope>
    <source>
        <strain evidence="2">WHYD16114868_AA</strain>
        <tissue evidence="2">Blood</tissue>
    </source>
</reference>
<feature type="region of interest" description="Disordered" evidence="1">
    <location>
        <begin position="1"/>
        <end position="22"/>
    </location>
</feature>
<gene>
    <name evidence="2" type="ORF">EOD39_5169</name>
</gene>
<evidence type="ECO:0000313" key="3">
    <source>
        <dbReference type="Proteomes" id="UP000289886"/>
    </source>
</evidence>
<dbReference type="Proteomes" id="UP000289886">
    <property type="component" value="Unassembled WGS sequence"/>
</dbReference>
<dbReference type="EMBL" id="SCEB01215893">
    <property type="protein sequence ID" value="RXM27131.1"/>
    <property type="molecule type" value="Genomic_DNA"/>
</dbReference>
<name>A0A444TW31_ACIRT</name>
<evidence type="ECO:0000256" key="1">
    <source>
        <dbReference type="SAM" id="MobiDB-lite"/>
    </source>
</evidence>
<accession>A0A444TW31</accession>
<organism evidence="2 3">
    <name type="scientific">Acipenser ruthenus</name>
    <name type="common">Sterlet sturgeon</name>
    <dbReference type="NCBI Taxonomy" id="7906"/>
    <lineage>
        <taxon>Eukaryota</taxon>
        <taxon>Metazoa</taxon>
        <taxon>Chordata</taxon>
        <taxon>Craniata</taxon>
        <taxon>Vertebrata</taxon>
        <taxon>Euteleostomi</taxon>
        <taxon>Actinopterygii</taxon>
        <taxon>Chondrostei</taxon>
        <taxon>Acipenseriformes</taxon>
        <taxon>Acipenseridae</taxon>
        <taxon>Acipenser</taxon>
    </lineage>
</organism>
<feature type="compositionally biased region" description="Basic and acidic residues" evidence="1">
    <location>
        <begin position="1"/>
        <end position="11"/>
    </location>
</feature>
<keyword evidence="3" id="KW-1185">Reference proteome</keyword>
<proteinExistence type="predicted"/>
<protein>
    <submittedName>
        <fullName evidence="2">Uncharacterized protein</fullName>
    </submittedName>
</protein>
<dbReference type="AlphaFoldDB" id="A0A444TW31"/>
<comment type="caution">
    <text evidence="2">The sequence shown here is derived from an EMBL/GenBank/DDBJ whole genome shotgun (WGS) entry which is preliminary data.</text>
</comment>